<proteinExistence type="predicted"/>
<gene>
    <name evidence="1" type="ORF">EZS28_039982</name>
</gene>
<evidence type="ECO:0000313" key="1">
    <source>
        <dbReference type="EMBL" id="KAA6364490.1"/>
    </source>
</evidence>
<organism evidence="1 2">
    <name type="scientific">Streblomastix strix</name>
    <dbReference type="NCBI Taxonomy" id="222440"/>
    <lineage>
        <taxon>Eukaryota</taxon>
        <taxon>Metamonada</taxon>
        <taxon>Preaxostyla</taxon>
        <taxon>Oxymonadida</taxon>
        <taxon>Streblomastigidae</taxon>
        <taxon>Streblomastix</taxon>
    </lineage>
</organism>
<name>A0A5J4U2V1_9EUKA</name>
<dbReference type="EMBL" id="SNRW01021586">
    <property type="protein sequence ID" value="KAA6364490.1"/>
    <property type="molecule type" value="Genomic_DNA"/>
</dbReference>
<dbReference type="AlphaFoldDB" id="A0A5J4U2V1"/>
<protein>
    <submittedName>
        <fullName evidence="1">Uncharacterized protein</fullName>
    </submittedName>
</protein>
<reference evidence="1 2" key="1">
    <citation type="submission" date="2019-03" db="EMBL/GenBank/DDBJ databases">
        <title>Single cell metagenomics reveals metabolic interactions within the superorganism composed of flagellate Streblomastix strix and complex community of Bacteroidetes bacteria on its surface.</title>
        <authorList>
            <person name="Treitli S.C."/>
            <person name="Kolisko M."/>
            <person name="Husnik F."/>
            <person name="Keeling P."/>
            <person name="Hampl V."/>
        </authorList>
    </citation>
    <scope>NUCLEOTIDE SEQUENCE [LARGE SCALE GENOMIC DNA]</scope>
    <source>
        <strain evidence="1">ST1C</strain>
    </source>
</reference>
<dbReference type="Proteomes" id="UP000324800">
    <property type="component" value="Unassembled WGS sequence"/>
</dbReference>
<comment type="caution">
    <text evidence="1">The sequence shown here is derived from an EMBL/GenBank/DDBJ whole genome shotgun (WGS) entry which is preliminary data.</text>
</comment>
<evidence type="ECO:0000313" key="2">
    <source>
        <dbReference type="Proteomes" id="UP000324800"/>
    </source>
</evidence>
<sequence>MWHSYFRNYFIQKVKTKNNQRMNQKESQLMEQITMETKAYLSNPSNLSISLTKTMDSERMAAGCSYKPLSTEKRTQRSISQKFMQTLHFTIQTDQMDSEETFVGHSYRQQPTKMDPQTIRQSITLAMRTITRKLMIIESEEMKTDKDPAVKTNMNKELNFKIMEILNQNGQDPFTQPIPNMNRMRRGLVRG</sequence>
<accession>A0A5J4U2V1</accession>